<reference evidence="2" key="1">
    <citation type="journal article" date="2021" name="PeerJ">
        <title>Extensive microbial diversity within the chicken gut microbiome revealed by metagenomics and culture.</title>
        <authorList>
            <person name="Gilroy R."/>
            <person name="Ravi A."/>
            <person name="Getino M."/>
            <person name="Pursley I."/>
            <person name="Horton D.L."/>
            <person name="Alikhan N.F."/>
            <person name="Baker D."/>
            <person name="Gharbi K."/>
            <person name="Hall N."/>
            <person name="Watson M."/>
            <person name="Adriaenssens E.M."/>
            <person name="Foster-Nyarko E."/>
            <person name="Jarju S."/>
            <person name="Secka A."/>
            <person name="Antonio M."/>
            <person name="Oren A."/>
            <person name="Chaudhuri R.R."/>
            <person name="La Ragione R."/>
            <person name="Hildebrand F."/>
            <person name="Pallen M.J."/>
        </authorList>
    </citation>
    <scope>NUCLEOTIDE SEQUENCE</scope>
    <source>
        <strain evidence="2">ChiGjej1B1-14440</strain>
    </source>
</reference>
<dbReference type="Proteomes" id="UP000886724">
    <property type="component" value="Unassembled WGS sequence"/>
</dbReference>
<reference evidence="2" key="2">
    <citation type="submission" date="2021-04" db="EMBL/GenBank/DDBJ databases">
        <authorList>
            <person name="Gilroy R."/>
        </authorList>
    </citation>
    <scope>NUCLEOTIDE SEQUENCE</scope>
    <source>
        <strain evidence="2">ChiGjej1B1-14440</strain>
    </source>
</reference>
<dbReference type="PROSITE" id="PS51257">
    <property type="entry name" value="PROKAR_LIPOPROTEIN"/>
    <property type="match status" value="1"/>
</dbReference>
<keyword evidence="1" id="KW-0472">Membrane</keyword>
<organism evidence="2 3">
    <name type="scientific">Candidatus Erysipelatoclostridium merdavium</name>
    <dbReference type="NCBI Taxonomy" id="2838566"/>
    <lineage>
        <taxon>Bacteria</taxon>
        <taxon>Bacillati</taxon>
        <taxon>Bacillota</taxon>
        <taxon>Erysipelotrichia</taxon>
        <taxon>Erysipelotrichales</taxon>
        <taxon>Erysipelotrichales incertae sedis</taxon>
    </lineage>
</organism>
<keyword evidence="1" id="KW-1133">Transmembrane helix</keyword>
<feature type="transmembrane region" description="Helical" evidence="1">
    <location>
        <begin position="6"/>
        <end position="25"/>
    </location>
</feature>
<evidence type="ECO:0000313" key="3">
    <source>
        <dbReference type="Proteomes" id="UP000886724"/>
    </source>
</evidence>
<evidence type="ECO:0000313" key="2">
    <source>
        <dbReference type="EMBL" id="HIX80776.1"/>
    </source>
</evidence>
<comment type="caution">
    <text evidence="2">The sequence shown here is derived from an EMBL/GenBank/DDBJ whole genome shotgun (WGS) entry which is preliminary data.</text>
</comment>
<protein>
    <submittedName>
        <fullName evidence="2">Uncharacterized protein</fullName>
    </submittedName>
</protein>
<gene>
    <name evidence="2" type="ORF">H9980_02250</name>
</gene>
<name>A0A9D1XKD3_9FIRM</name>
<keyword evidence="1" id="KW-0812">Transmembrane</keyword>
<proteinExistence type="predicted"/>
<dbReference type="EMBL" id="DXET01000058">
    <property type="protein sequence ID" value="HIX80776.1"/>
    <property type="molecule type" value="Genomic_DNA"/>
</dbReference>
<accession>A0A9D1XKD3</accession>
<sequence length="84" mass="10151">MEFLKWLIMIVAIFVLLILGCYFLLKSEERKRQNTKLYHNNAKKIQQTNEMLDEVIEELETYNEPLRMFSDQITAIKDNFLNHK</sequence>
<evidence type="ECO:0000256" key="1">
    <source>
        <dbReference type="SAM" id="Phobius"/>
    </source>
</evidence>
<dbReference type="AlphaFoldDB" id="A0A9D1XKD3"/>